<dbReference type="Gene3D" id="3.40.50.150">
    <property type="entry name" value="Vaccinia Virus protein VP39"/>
    <property type="match status" value="2"/>
</dbReference>
<keyword evidence="3" id="KW-0949">S-adenosyl-L-methionine</keyword>
<dbReference type="GO" id="GO:0009007">
    <property type="term" value="F:site-specific DNA-methyltransferase (adenine-specific) activity"/>
    <property type="evidence" value="ECO:0007669"/>
    <property type="project" value="UniProtKB-EC"/>
</dbReference>
<evidence type="ECO:0000313" key="5">
    <source>
        <dbReference type="Proteomes" id="UP000195455"/>
    </source>
</evidence>
<dbReference type="GO" id="GO:0043565">
    <property type="term" value="F:sequence-specific DNA binding"/>
    <property type="evidence" value="ECO:0007669"/>
    <property type="project" value="TreeGrafter"/>
</dbReference>
<dbReference type="SUPFAM" id="SSF53335">
    <property type="entry name" value="S-adenosyl-L-methionine-dependent methyltransferases"/>
    <property type="match status" value="1"/>
</dbReference>
<dbReference type="RefSeq" id="WP_087989382.1">
    <property type="nucleotide sequence ID" value="NZ_DBGCNK010000153.1"/>
</dbReference>
<dbReference type="PANTHER" id="PTHR30481">
    <property type="entry name" value="DNA ADENINE METHYLASE"/>
    <property type="match status" value="1"/>
</dbReference>
<organism evidence="4 5">
    <name type="scientific">Anaerotignum lactatifermentans</name>
    <dbReference type="NCBI Taxonomy" id="160404"/>
    <lineage>
        <taxon>Bacteria</taxon>
        <taxon>Bacillati</taxon>
        <taxon>Bacillota</taxon>
        <taxon>Clostridia</taxon>
        <taxon>Lachnospirales</taxon>
        <taxon>Anaerotignaceae</taxon>
        <taxon>Anaerotignum</taxon>
    </lineage>
</organism>
<dbReference type="GO" id="GO:0009307">
    <property type="term" value="P:DNA restriction-modification system"/>
    <property type="evidence" value="ECO:0007669"/>
    <property type="project" value="InterPro"/>
</dbReference>
<name>A0A1Y3U1T1_9FIRM</name>
<dbReference type="InterPro" id="IPR012327">
    <property type="entry name" value="MeTrfase_D12"/>
</dbReference>
<dbReference type="EMBL" id="NFHM01000011">
    <property type="protein sequence ID" value="OUN42714.1"/>
    <property type="molecule type" value="Genomic_DNA"/>
</dbReference>
<proteinExistence type="predicted"/>
<evidence type="ECO:0008006" key="6">
    <source>
        <dbReference type="Google" id="ProtNLM"/>
    </source>
</evidence>
<accession>A0A1Y3U1T1</accession>
<dbReference type="InterPro" id="IPR029063">
    <property type="entry name" value="SAM-dependent_MTases_sf"/>
</dbReference>
<evidence type="ECO:0000256" key="2">
    <source>
        <dbReference type="ARBA" id="ARBA00022679"/>
    </source>
</evidence>
<gene>
    <name evidence="4" type="ORF">B5G26_08770</name>
</gene>
<dbReference type="AlphaFoldDB" id="A0A1Y3U1T1"/>
<dbReference type="GO" id="GO:1904047">
    <property type="term" value="F:S-adenosyl-L-methionine binding"/>
    <property type="evidence" value="ECO:0007669"/>
    <property type="project" value="TreeGrafter"/>
</dbReference>
<dbReference type="Proteomes" id="UP000195455">
    <property type="component" value="Unassembled WGS sequence"/>
</dbReference>
<evidence type="ECO:0000256" key="1">
    <source>
        <dbReference type="ARBA" id="ARBA00022603"/>
    </source>
</evidence>
<protein>
    <recommendedName>
        <fullName evidence="6">DNA methyltransferase</fullName>
    </recommendedName>
</protein>
<comment type="caution">
    <text evidence="4">The sequence shown here is derived from an EMBL/GenBank/DDBJ whole genome shotgun (WGS) entry which is preliminary data.</text>
</comment>
<keyword evidence="2" id="KW-0808">Transferase</keyword>
<dbReference type="GO" id="GO:0006298">
    <property type="term" value="P:mismatch repair"/>
    <property type="evidence" value="ECO:0007669"/>
    <property type="project" value="TreeGrafter"/>
</dbReference>
<reference evidence="5" key="1">
    <citation type="submission" date="2017-04" db="EMBL/GenBank/DDBJ databases">
        <title>Function of individual gut microbiota members based on whole genome sequencing of pure cultures obtained from chicken caecum.</title>
        <authorList>
            <person name="Medvecky M."/>
            <person name="Cejkova D."/>
            <person name="Polansky O."/>
            <person name="Karasova D."/>
            <person name="Kubasova T."/>
            <person name="Cizek A."/>
            <person name="Rychlik I."/>
        </authorList>
    </citation>
    <scope>NUCLEOTIDE SEQUENCE [LARGE SCALE GENOMIC DNA]</scope>
    <source>
        <strain evidence="5">An75</strain>
    </source>
</reference>
<evidence type="ECO:0000256" key="3">
    <source>
        <dbReference type="ARBA" id="ARBA00022691"/>
    </source>
</evidence>
<dbReference type="GO" id="GO:0032259">
    <property type="term" value="P:methylation"/>
    <property type="evidence" value="ECO:0007669"/>
    <property type="project" value="UniProtKB-KW"/>
</dbReference>
<keyword evidence="1" id="KW-0489">Methyltransferase</keyword>
<sequence>MSKNRPLSVIPYYGGKAKMASFISERLDYTTSVFVTLFGGGCRELLNKPPHPVEFYNEYDSGLCALMDLLSNPTTAQKLIDKLYYDTKPTEEQFLAAKDLYWRYKEDVDQTYKNILKTFIQENLQSIPIQEIDKLLEESYQHSSLQYHAMIESASEETKQNLQEHFHNWCLLRRQKENDVLPRYRDFIAETISDSDPDSDLDLDLDLAVATYLVYTLSFSAIGTFYGAGKFKTEEAYKKHILNLYSCADRLKNVRVLQLDAMSFFKQHLYENTGLEGNNILYDWLNNPDVMIFADPSYISPDAENQVLHYTNKSKNINIQIDLDQIDVEQGEWVSDAIEKAWAGQKMPKNLGSCYARSFGYREQEQFLKGIQNARCKMLVCNYDLQLYDRYLTPEKGWYKETYLTKTTVSNNSTKSKERLEVIWRNY</sequence>
<evidence type="ECO:0000313" key="4">
    <source>
        <dbReference type="EMBL" id="OUN42714.1"/>
    </source>
</evidence>